<evidence type="ECO:0008006" key="9">
    <source>
        <dbReference type="Google" id="ProtNLM"/>
    </source>
</evidence>
<proteinExistence type="inferred from homology"/>
<dbReference type="Pfam" id="PF04825">
    <property type="entry name" value="Rad21_Rec8_N"/>
    <property type="match status" value="1"/>
</dbReference>
<evidence type="ECO:0000259" key="5">
    <source>
        <dbReference type="Pfam" id="PF04824"/>
    </source>
</evidence>
<dbReference type="GO" id="GO:0030892">
    <property type="term" value="C:mitotic cohesin complex"/>
    <property type="evidence" value="ECO:0007669"/>
    <property type="project" value="TreeGrafter"/>
</dbReference>
<dbReference type="HOGENOM" id="CLU_015775_0_0_1"/>
<dbReference type="Proteomes" id="UP000027222">
    <property type="component" value="Unassembled WGS sequence"/>
</dbReference>
<evidence type="ECO:0000259" key="6">
    <source>
        <dbReference type="Pfam" id="PF04825"/>
    </source>
</evidence>
<dbReference type="GO" id="GO:0007064">
    <property type="term" value="P:mitotic sister chromatid cohesion"/>
    <property type="evidence" value="ECO:0007669"/>
    <property type="project" value="TreeGrafter"/>
</dbReference>
<dbReference type="Gene3D" id="1.10.10.580">
    <property type="entry name" value="Structural maintenance of chromosome 1. Chain E"/>
    <property type="match status" value="1"/>
</dbReference>
<feature type="domain" description="Rad21/Rec8-like protein N-terminal" evidence="6">
    <location>
        <begin position="2"/>
        <end position="79"/>
    </location>
</feature>
<dbReference type="PANTHER" id="PTHR12585:SF69">
    <property type="entry name" value="FI11703P"/>
    <property type="match status" value="1"/>
</dbReference>
<reference evidence="8" key="1">
    <citation type="journal article" date="2014" name="Proc. Natl. Acad. Sci. U.S.A.">
        <title>Extensive sampling of basidiomycete genomes demonstrates inadequacy of the white-rot/brown-rot paradigm for wood decay fungi.</title>
        <authorList>
            <person name="Riley R."/>
            <person name="Salamov A.A."/>
            <person name="Brown D.W."/>
            <person name="Nagy L.G."/>
            <person name="Floudas D."/>
            <person name="Held B.W."/>
            <person name="Levasseur A."/>
            <person name="Lombard V."/>
            <person name="Morin E."/>
            <person name="Otillar R."/>
            <person name="Lindquist E.A."/>
            <person name="Sun H."/>
            <person name="LaButti K.M."/>
            <person name="Schmutz J."/>
            <person name="Jabbour D."/>
            <person name="Luo H."/>
            <person name="Baker S.E."/>
            <person name="Pisabarro A.G."/>
            <person name="Walton J.D."/>
            <person name="Blanchette R.A."/>
            <person name="Henrissat B."/>
            <person name="Martin F."/>
            <person name="Cullen D."/>
            <person name="Hibbett D.S."/>
            <person name="Grigoriev I.V."/>
        </authorList>
    </citation>
    <scope>NUCLEOTIDE SEQUENCE [LARGE SCALE GENOMIC DNA]</scope>
    <source>
        <strain evidence="8">CBS 339.88</strain>
    </source>
</reference>
<comment type="similarity">
    <text evidence="2">Belongs to the rad21 family.</text>
</comment>
<evidence type="ECO:0000313" key="8">
    <source>
        <dbReference type="Proteomes" id="UP000027222"/>
    </source>
</evidence>
<protein>
    <recommendedName>
        <fullName evidence="9">Rad21/Rec8-like protein N-terminal domain-containing protein</fullName>
    </recommendedName>
</protein>
<dbReference type="EMBL" id="KL142381">
    <property type="protein sequence ID" value="KDR75442.1"/>
    <property type="molecule type" value="Genomic_DNA"/>
</dbReference>
<evidence type="ECO:0000256" key="4">
    <source>
        <dbReference type="SAM" id="MobiDB-lite"/>
    </source>
</evidence>
<feature type="region of interest" description="Disordered" evidence="4">
    <location>
        <begin position="406"/>
        <end position="440"/>
    </location>
</feature>
<dbReference type="STRING" id="685588.A0A067SZI8"/>
<dbReference type="Pfam" id="PF04824">
    <property type="entry name" value="Rad21_Rec8"/>
    <property type="match status" value="1"/>
</dbReference>
<dbReference type="PANTHER" id="PTHR12585">
    <property type="entry name" value="SCC1 / RAD21 FAMILY MEMBER"/>
    <property type="match status" value="1"/>
</dbReference>
<keyword evidence="8" id="KW-1185">Reference proteome</keyword>
<evidence type="ECO:0000313" key="7">
    <source>
        <dbReference type="EMBL" id="KDR75442.1"/>
    </source>
</evidence>
<dbReference type="GO" id="GO:1990414">
    <property type="term" value="P:replication-born double-strand break repair via sister chromatid exchange"/>
    <property type="evidence" value="ECO:0007669"/>
    <property type="project" value="TreeGrafter"/>
</dbReference>
<feature type="compositionally biased region" description="Low complexity" evidence="4">
    <location>
        <begin position="257"/>
        <end position="274"/>
    </location>
</feature>
<dbReference type="InterPro" id="IPR036390">
    <property type="entry name" value="WH_DNA-bd_sf"/>
</dbReference>
<feature type="domain" description="Rad21/Rec8-like protein C-terminal eukaryotic" evidence="5">
    <location>
        <begin position="568"/>
        <end position="621"/>
    </location>
</feature>
<dbReference type="InterPro" id="IPR006910">
    <property type="entry name" value="Rad21_Rec8_N"/>
</dbReference>
<name>A0A067SZI8_GALM3</name>
<evidence type="ECO:0000256" key="3">
    <source>
        <dbReference type="ARBA" id="ARBA00023242"/>
    </source>
</evidence>
<organism evidence="7 8">
    <name type="scientific">Galerina marginata (strain CBS 339.88)</name>
    <dbReference type="NCBI Taxonomy" id="685588"/>
    <lineage>
        <taxon>Eukaryota</taxon>
        <taxon>Fungi</taxon>
        <taxon>Dikarya</taxon>
        <taxon>Basidiomycota</taxon>
        <taxon>Agaricomycotina</taxon>
        <taxon>Agaricomycetes</taxon>
        <taxon>Agaricomycetidae</taxon>
        <taxon>Agaricales</taxon>
        <taxon>Agaricineae</taxon>
        <taxon>Strophariaceae</taxon>
        <taxon>Galerina</taxon>
    </lineage>
</organism>
<comment type="subcellular location">
    <subcellularLocation>
        <location evidence="1">Nucleus</location>
    </subcellularLocation>
</comment>
<feature type="region of interest" description="Disordered" evidence="4">
    <location>
        <begin position="254"/>
        <end position="279"/>
    </location>
</feature>
<dbReference type="InterPro" id="IPR039781">
    <property type="entry name" value="Rad21/Rec8-like"/>
</dbReference>
<dbReference type="InterPro" id="IPR006909">
    <property type="entry name" value="Rad21/Rec8_C_eu"/>
</dbReference>
<dbReference type="InterPro" id="IPR023093">
    <property type="entry name" value="ScpA-like_C"/>
</dbReference>
<gene>
    <name evidence="7" type="ORF">GALMADRAFT_249501</name>
</gene>
<dbReference type="GO" id="GO:0003682">
    <property type="term" value="F:chromatin binding"/>
    <property type="evidence" value="ECO:0007669"/>
    <property type="project" value="TreeGrafter"/>
</dbReference>
<dbReference type="AlphaFoldDB" id="A0A067SZI8"/>
<sequence>MERKLSKSQTLQTDIGESVEAIMGQEIELMALRLSGQLLLGVVRIYSRKAKYLLDDCNEALLKIKMAFRPGVVDLTEDQLTVNKTAITLQTNGLGLDLLLPDVDWDMDFEDRPLQRQGHHQAHIDDITLRTADEFQLGVNDPFDIGPSDGIGSQDFNDLDLGIHWGDEQNDKADLLSVGESVGIGRDAQHREVSIDDLLGGHGYNADLDLLSHRSKSRDISEQPFGNMGMDTFPDVDLGDLGVGFDNPPVDMNIRTPSQARSPSRASSPLTEIPATPPPPHDYVEGGAGVVAPLAEKPKKKIKDRKQIIDSVTELHNGIPLASNRGRGGGTANPLNTDTTSITSTHHFLPRSSTVMRLLEIRDDPLTYFLPTQAKVHGTFFSAAPPGLTQELADLFIRPVASISVQKRKGLSPDGSPSKRPRREEVEMPRRASVPPVEDGLNVDRSALDIDAAFEFADQSGTIDDFQLDFPEVGMDLDQQRAKSVLTDRSRLSSLGPGEIDDPDHIAVDATCPVSIFDISQLSQNQAPDAEQDQVDTTDNDKQGYSKNTVKALGLIRKELQPAVNEEERKVMSFRQMSNKASRRAAASFFFELLVLGTRDCVQISQRTPFADIGVHAKPRLWENQQHFQGDSSV</sequence>
<dbReference type="OrthoDB" id="10071381at2759"/>
<evidence type="ECO:0000256" key="1">
    <source>
        <dbReference type="ARBA" id="ARBA00004123"/>
    </source>
</evidence>
<dbReference type="SUPFAM" id="SSF46785">
    <property type="entry name" value="Winged helix' DNA-binding domain"/>
    <property type="match status" value="1"/>
</dbReference>
<keyword evidence="3" id="KW-0539">Nucleus</keyword>
<accession>A0A067SZI8</accession>
<feature type="region of interest" description="Disordered" evidence="4">
    <location>
        <begin position="525"/>
        <end position="545"/>
    </location>
</feature>
<dbReference type="GO" id="GO:0005634">
    <property type="term" value="C:nucleus"/>
    <property type="evidence" value="ECO:0007669"/>
    <property type="project" value="UniProtKB-SubCell"/>
</dbReference>
<evidence type="ECO:0000256" key="2">
    <source>
        <dbReference type="ARBA" id="ARBA00009870"/>
    </source>
</evidence>